<name>A0A9Q3L5R4_9BASI</name>
<dbReference type="AlphaFoldDB" id="A0A9Q3L5R4"/>
<dbReference type="Proteomes" id="UP000765509">
    <property type="component" value="Unassembled WGS sequence"/>
</dbReference>
<comment type="caution">
    <text evidence="1">The sequence shown here is derived from an EMBL/GenBank/DDBJ whole genome shotgun (WGS) entry which is preliminary data.</text>
</comment>
<gene>
    <name evidence="1" type="ORF">O181_131467</name>
</gene>
<dbReference type="EMBL" id="AVOT02144713">
    <property type="protein sequence ID" value="MBW0591752.1"/>
    <property type="molecule type" value="Genomic_DNA"/>
</dbReference>
<evidence type="ECO:0000313" key="2">
    <source>
        <dbReference type="Proteomes" id="UP000765509"/>
    </source>
</evidence>
<evidence type="ECO:0000313" key="1">
    <source>
        <dbReference type="EMBL" id="MBW0591752.1"/>
    </source>
</evidence>
<reference evidence="1" key="1">
    <citation type="submission" date="2021-03" db="EMBL/GenBank/DDBJ databases">
        <title>Draft genome sequence of rust myrtle Austropuccinia psidii MF-1, a brazilian biotype.</title>
        <authorList>
            <person name="Quecine M.C."/>
            <person name="Pachon D.M.R."/>
            <person name="Bonatelli M.L."/>
            <person name="Correr F.H."/>
            <person name="Franceschini L.M."/>
            <person name="Leite T.F."/>
            <person name="Margarido G.R.A."/>
            <person name="Almeida C.A."/>
            <person name="Ferrarezi J.A."/>
            <person name="Labate C.A."/>
        </authorList>
    </citation>
    <scope>NUCLEOTIDE SEQUENCE</scope>
    <source>
        <strain evidence="1">MF-1</strain>
    </source>
</reference>
<keyword evidence="2" id="KW-1185">Reference proteome</keyword>
<dbReference type="OrthoDB" id="2286242at2759"/>
<accession>A0A9Q3L5R4</accession>
<sequence length="126" mass="14839">MKPKFIELLFKYKIAFSTDKEQLGAIIGHKVDFILNVEKSYPPLLRRPANPATSRAREALRVHIKELRDLWVLRKLGHNEQVEVTRPIIINWLHQTLKRVGDFRALNTYNVSLEVYFTYPNRPQLS</sequence>
<proteinExistence type="predicted"/>
<organism evidence="1 2">
    <name type="scientific">Austropuccinia psidii MF-1</name>
    <dbReference type="NCBI Taxonomy" id="1389203"/>
    <lineage>
        <taxon>Eukaryota</taxon>
        <taxon>Fungi</taxon>
        <taxon>Dikarya</taxon>
        <taxon>Basidiomycota</taxon>
        <taxon>Pucciniomycotina</taxon>
        <taxon>Pucciniomycetes</taxon>
        <taxon>Pucciniales</taxon>
        <taxon>Sphaerophragmiaceae</taxon>
        <taxon>Austropuccinia</taxon>
    </lineage>
</organism>
<protein>
    <submittedName>
        <fullName evidence="1">Uncharacterized protein</fullName>
    </submittedName>
</protein>